<reference evidence="1" key="1">
    <citation type="submission" date="2014-11" db="EMBL/GenBank/DDBJ databases">
        <authorList>
            <person name="Amaro Gonzalez C."/>
        </authorList>
    </citation>
    <scope>NUCLEOTIDE SEQUENCE</scope>
</reference>
<proteinExistence type="predicted"/>
<accession>A0A0E9SLI3</accession>
<sequence length="51" mass="5847">MFEHPTIETDSGFLHFKVTQDLLPLPSHSIGEQWEAVKALCVNYVALNQQY</sequence>
<protein>
    <submittedName>
        <fullName evidence="1">Uncharacterized protein</fullName>
    </submittedName>
</protein>
<name>A0A0E9SLI3_ANGAN</name>
<reference evidence="1" key="2">
    <citation type="journal article" date="2015" name="Fish Shellfish Immunol.">
        <title>Early steps in the European eel (Anguilla anguilla)-Vibrio vulnificus interaction in the gills: Role of the RtxA13 toxin.</title>
        <authorList>
            <person name="Callol A."/>
            <person name="Pajuelo D."/>
            <person name="Ebbesson L."/>
            <person name="Teles M."/>
            <person name="MacKenzie S."/>
            <person name="Amaro C."/>
        </authorList>
    </citation>
    <scope>NUCLEOTIDE SEQUENCE</scope>
</reference>
<dbReference type="AlphaFoldDB" id="A0A0E9SLI3"/>
<organism evidence="1">
    <name type="scientific">Anguilla anguilla</name>
    <name type="common">European freshwater eel</name>
    <name type="synonym">Muraena anguilla</name>
    <dbReference type="NCBI Taxonomy" id="7936"/>
    <lineage>
        <taxon>Eukaryota</taxon>
        <taxon>Metazoa</taxon>
        <taxon>Chordata</taxon>
        <taxon>Craniata</taxon>
        <taxon>Vertebrata</taxon>
        <taxon>Euteleostomi</taxon>
        <taxon>Actinopterygii</taxon>
        <taxon>Neopterygii</taxon>
        <taxon>Teleostei</taxon>
        <taxon>Anguilliformes</taxon>
        <taxon>Anguillidae</taxon>
        <taxon>Anguilla</taxon>
    </lineage>
</organism>
<evidence type="ECO:0000313" key="1">
    <source>
        <dbReference type="EMBL" id="JAH42092.1"/>
    </source>
</evidence>
<dbReference type="EMBL" id="GBXM01066485">
    <property type="protein sequence ID" value="JAH42092.1"/>
    <property type="molecule type" value="Transcribed_RNA"/>
</dbReference>